<gene>
    <name evidence="1" type="ORF">SAMN05192529_11276</name>
</gene>
<dbReference type="STRING" id="551991.SAMN05192529_11276"/>
<evidence type="ECO:0008006" key="3">
    <source>
        <dbReference type="Google" id="ProtNLM"/>
    </source>
</evidence>
<reference evidence="1 2" key="1">
    <citation type="submission" date="2016-10" db="EMBL/GenBank/DDBJ databases">
        <authorList>
            <person name="de Groot N.N."/>
        </authorList>
    </citation>
    <scope>NUCLEOTIDE SEQUENCE [LARGE SCALE GENOMIC DNA]</scope>
    <source>
        <strain evidence="1 2">Vu-144</strain>
    </source>
</reference>
<organism evidence="1 2">
    <name type="scientific">Arachidicoccus rhizosphaerae</name>
    <dbReference type="NCBI Taxonomy" id="551991"/>
    <lineage>
        <taxon>Bacteria</taxon>
        <taxon>Pseudomonadati</taxon>
        <taxon>Bacteroidota</taxon>
        <taxon>Chitinophagia</taxon>
        <taxon>Chitinophagales</taxon>
        <taxon>Chitinophagaceae</taxon>
        <taxon>Arachidicoccus</taxon>
    </lineage>
</organism>
<protein>
    <recommendedName>
        <fullName evidence="3">HEAT repeat-containing protein</fullName>
    </recommendedName>
</protein>
<evidence type="ECO:0000313" key="2">
    <source>
        <dbReference type="Proteomes" id="UP000199041"/>
    </source>
</evidence>
<name>A0A1H3ZW88_9BACT</name>
<dbReference type="RefSeq" id="WP_091398347.1">
    <property type="nucleotide sequence ID" value="NZ_FNQY01000012.1"/>
</dbReference>
<dbReference type="EMBL" id="FNQY01000012">
    <property type="protein sequence ID" value="SEA27967.1"/>
    <property type="molecule type" value="Genomic_DNA"/>
</dbReference>
<sequence length="517" mass="60113">MNITEYLNILRKPDKLWLFSRERTAEKINALAIIAARDEPAFIYYLIDLLKSNNKEVREAISRTIIHLFKQIKHKNEYYNTLKNCNIFKSDLHYFEAEFSKEVSIELLAISSLNGNGHIREEAVKKLAQAKHIRAVPFLIYRLADWVAPVRQAAMDGIKNYLNISYIDSLIHHLPLFEWVRRTERTDIGPIYHEIIDFIVKSNRNYIISNYKKYPEKLRLILAKHISSTLNNNSIELGLLLADKNFLIRKLTLHHFDKLGKNEIHQLLLDKSSTIRLETLYHLKNSIEFTDTIQLFLADPSGTIRSYARAALSQFPIHFEARYLKNLNEGKQIIGSLCGLAEIQSSKFPEIVEHYLDYPVQKVRKAAFIALCKVDREKAYPYAIANLGTDYIGLRRRIIDYLSTIPRQEVLEKARASFQNGDNHLKASMLNLFSLIGNWVALPDLMLGTISEEENLRLLSCNYLLVWQKRATNMYTKPTSKDLERANKVFQYVFETHETKQYFKTNPVAGLDFYFSA</sequence>
<evidence type="ECO:0000313" key="1">
    <source>
        <dbReference type="EMBL" id="SEA27967.1"/>
    </source>
</evidence>
<dbReference type="Proteomes" id="UP000199041">
    <property type="component" value="Unassembled WGS sequence"/>
</dbReference>
<accession>A0A1H3ZW88</accession>
<dbReference type="SUPFAM" id="SSF48371">
    <property type="entry name" value="ARM repeat"/>
    <property type="match status" value="1"/>
</dbReference>
<dbReference type="Gene3D" id="1.25.10.10">
    <property type="entry name" value="Leucine-rich Repeat Variant"/>
    <property type="match status" value="2"/>
</dbReference>
<dbReference type="AlphaFoldDB" id="A0A1H3ZW88"/>
<keyword evidence="2" id="KW-1185">Reference proteome</keyword>
<dbReference type="InterPro" id="IPR016024">
    <property type="entry name" value="ARM-type_fold"/>
</dbReference>
<proteinExistence type="predicted"/>
<dbReference type="InterPro" id="IPR011989">
    <property type="entry name" value="ARM-like"/>
</dbReference>
<dbReference type="OrthoDB" id="9776303at2"/>